<name>A0ABV8MV27_9NEIS</name>
<feature type="signal peptide" evidence="2">
    <location>
        <begin position="1"/>
        <end position="20"/>
    </location>
</feature>
<protein>
    <submittedName>
        <fullName evidence="3">Tetratricopeptide repeat protein</fullName>
    </submittedName>
</protein>
<dbReference type="InterPro" id="IPR019734">
    <property type="entry name" value="TPR_rpt"/>
</dbReference>
<dbReference type="RefSeq" id="WP_378167764.1">
    <property type="nucleotide sequence ID" value="NZ_JBHSBU010000001.1"/>
</dbReference>
<proteinExistence type="predicted"/>
<organism evidence="3 4">
    <name type="scientific">Chitinimonas lacunae</name>
    <dbReference type="NCBI Taxonomy" id="1963018"/>
    <lineage>
        <taxon>Bacteria</taxon>
        <taxon>Pseudomonadati</taxon>
        <taxon>Pseudomonadota</taxon>
        <taxon>Betaproteobacteria</taxon>
        <taxon>Neisseriales</taxon>
        <taxon>Chitinibacteraceae</taxon>
        <taxon>Chitinimonas</taxon>
    </lineage>
</organism>
<dbReference type="InterPro" id="IPR011990">
    <property type="entry name" value="TPR-like_helical_dom_sf"/>
</dbReference>
<dbReference type="Gene3D" id="1.25.40.10">
    <property type="entry name" value="Tetratricopeptide repeat domain"/>
    <property type="match status" value="1"/>
</dbReference>
<feature type="chain" id="PRO_5045259149" evidence="2">
    <location>
        <begin position="21"/>
        <end position="304"/>
    </location>
</feature>
<evidence type="ECO:0000313" key="4">
    <source>
        <dbReference type="Proteomes" id="UP001595791"/>
    </source>
</evidence>
<evidence type="ECO:0000256" key="1">
    <source>
        <dbReference type="PROSITE-ProRule" id="PRU00339"/>
    </source>
</evidence>
<keyword evidence="1" id="KW-0802">TPR repeat</keyword>
<dbReference type="Pfam" id="PF13374">
    <property type="entry name" value="TPR_10"/>
    <property type="match status" value="1"/>
</dbReference>
<sequence>MMLRHLLLALVMLLSVTVPAQEVDIDKLWDYDQPALSEARFREAAQQARDQPARRGEVQTQLARALGLQEKYDAANLVLDELQPELPQLPAVVSVRYLLERGRLINSRGEPKRAQRWFRNALLLAQKHELDFHAIDAAHMLAIAETGKASLDWNLKALAMAEQSSSPRAKEWFGSLYNNIGWTYHDLKDYPKALDFLRRALAWHEARQTGKQLLIARWSVAKLLRLSGENENALRMLFDLESAWARLKEEDGYVYEEIAENLRELGRNKEARPYFARAYHLLSKDTWLLRQEPGRVARLKQLSG</sequence>
<comment type="caution">
    <text evidence="3">The sequence shown here is derived from an EMBL/GenBank/DDBJ whole genome shotgun (WGS) entry which is preliminary data.</text>
</comment>
<gene>
    <name evidence="3" type="ORF">ACFOW7_19975</name>
</gene>
<keyword evidence="4" id="KW-1185">Reference proteome</keyword>
<evidence type="ECO:0000256" key="2">
    <source>
        <dbReference type="SAM" id="SignalP"/>
    </source>
</evidence>
<dbReference type="SUPFAM" id="SSF48452">
    <property type="entry name" value="TPR-like"/>
    <property type="match status" value="1"/>
</dbReference>
<keyword evidence="2" id="KW-0732">Signal</keyword>
<feature type="repeat" description="TPR" evidence="1">
    <location>
        <begin position="174"/>
        <end position="207"/>
    </location>
</feature>
<dbReference type="Proteomes" id="UP001595791">
    <property type="component" value="Unassembled WGS sequence"/>
</dbReference>
<dbReference type="EMBL" id="JBHSBU010000001">
    <property type="protein sequence ID" value="MFC4161619.1"/>
    <property type="molecule type" value="Genomic_DNA"/>
</dbReference>
<dbReference type="SMART" id="SM00028">
    <property type="entry name" value="TPR"/>
    <property type="match status" value="3"/>
</dbReference>
<reference evidence="4" key="1">
    <citation type="journal article" date="2019" name="Int. J. Syst. Evol. Microbiol.">
        <title>The Global Catalogue of Microorganisms (GCM) 10K type strain sequencing project: providing services to taxonomists for standard genome sequencing and annotation.</title>
        <authorList>
            <consortium name="The Broad Institute Genomics Platform"/>
            <consortium name="The Broad Institute Genome Sequencing Center for Infectious Disease"/>
            <person name="Wu L."/>
            <person name="Ma J."/>
        </authorList>
    </citation>
    <scope>NUCLEOTIDE SEQUENCE [LARGE SCALE GENOMIC DNA]</scope>
    <source>
        <strain evidence="4">LMG 29894</strain>
    </source>
</reference>
<dbReference type="PROSITE" id="PS50005">
    <property type="entry name" value="TPR"/>
    <property type="match status" value="1"/>
</dbReference>
<evidence type="ECO:0000313" key="3">
    <source>
        <dbReference type="EMBL" id="MFC4161619.1"/>
    </source>
</evidence>
<accession>A0ABV8MV27</accession>